<sequence>MTPSRSFMAPSSAVPVPLVPLVAPSLHTARRLPAAPAGLTAVSAADRLLLWVPTGSSLNSARDPAQRQRVLAAVWAVSTRSTYGTGLLRWLLWCDHHRIPEGSRFPVSVSDLVDFIDSLAGTFAGSSIRNWVSGIRAWHIIHGANLDTTHPRVTSTLRGADRLTPASSIKPPRAPFRINHLCIIRSYLALEKPADAAIWACLLVAFWGLARLGELVLKSGSFDARRNPTGSGLRWESVAKDAPMILAGVITLPWTKTQPNGEKLVLAPQTDSPCPVRALRKHLVVNQPPQDGHLFGYRGRNRFTPLTRSKFISRINGILREAGLSRVNLKGHSLRVGGCTEFLLRGVAIDTVRLHGRWSSEAWRLYLRQHVELLAPALMDKIPSTASSLVTISAPSHFAPPPARWASSNTLVAVGPSSA</sequence>
<dbReference type="GO" id="GO:0006310">
    <property type="term" value="P:DNA recombination"/>
    <property type="evidence" value="ECO:0007669"/>
    <property type="project" value="UniProtKB-KW"/>
</dbReference>
<protein>
    <recommendedName>
        <fullName evidence="5">Tyr recombinase domain-containing protein</fullName>
    </recommendedName>
</protein>
<dbReference type="InterPro" id="IPR011010">
    <property type="entry name" value="DNA_brk_join_enz"/>
</dbReference>
<dbReference type="EMBL" id="LWDD02003133">
    <property type="protein sequence ID" value="KAE8237998.1"/>
    <property type="molecule type" value="Genomic_DNA"/>
</dbReference>
<organism evidence="3 4">
    <name type="scientific">Tilletia caries</name>
    <name type="common">wheat bunt fungus</name>
    <dbReference type="NCBI Taxonomy" id="13290"/>
    <lineage>
        <taxon>Eukaryota</taxon>
        <taxon>Fungi</taxon>
        <taxon>Dikarya</taxon>
        <taxon>Basidiomycota</taxon>
        <taxon>Ustilaginomycotina</taxon>
        <taxon>Exobasidiomycetes</taxon>
        <taxon>Tilletiales</taxon>
        <taxon>Tilletiaceae</taxon>
        <taxon>Tilletia</taxon>
    </lineage>
</organism>
<dbReference type="Gene3D" id="1.10.150.130">
    <property type="match status" value="1"/>
</dbReference>
<dbReference type="GO" id="GO:0015074">
    <property type="term" value="P:DNA integration"/>
    <property type="evidence" value="ECO:0007669"/>
    <property type="project" value="InterPro"/>
</dbReference>
<reference evidence="3" key="2">
    <citation type="journal article" date="2019" name="IMA Fungus">
        <title>Genome sequencing and comparison of five Tilletia species to identify candidate genes for the detection of regulated species infecting wheat.</title>
        <authorList>
            <person name="Nguyen H.D.T."/>
            <person name="Sultana T."/>
            <person name="Kesanakurti P."/>
            <person name="Hambleton S."/>
        </authorList>
    </citation>
    <scope>NUCLEOTIDE SEQUENCE</scope>
    <source>
        <strain evidence="3">DAOMC 238032</strain>
    </source>
</reference>
<comment type="caution">
    <text evidence="3">The sequence shown here is derived from an EMBL/GenBank/DDBJ whole genome shotgun (WGS) entry which is preliminary data.</text>
</comment>
<evidence type="ECO:0000313" key="4">
    <source>
        <dbReference type="Proteomes" id="UP000077671"/>
    </source>
</evidence>
<dbReference type="PANTHER" id="PTHR34605:SF3">
    <property type="entry name" value="P CELL-TYPE AGGLUTINATION PROTEIN MAP4-LIKE-RELATED"/>
    <property type="match status" value="1"/>
</dbReference>
<dbReference type="Proteomes" id="UP000077671">
    <property type="component" value="Unassembled WGS sequence"/>
</dbReference>
<name>A0A8T8SE21_9BASI</name>
<evidence type="ECO:0008006" key="5">
    <source>
        <dbReference type="Google" id="ProtNLM"/>
    </source>
</evidence>
<dbReference type="SUPFAM" id="SSF47823">
    <property type="entry name" value="lambda integrase-like, N-terminal domain"/>
    <property type="match status" value="1"/>
</dbReference>
<dbReference type="InterPro" id="IPR010998">
    <property type="entry name" value="Integrase_recombinase_N"/>
</dbReference>
<dbReference type="InterPro" id="IPR013762">
    <property type="entry name" value="Integrase-like_cat_sf"/>
</dbReference>
<dbReference type="InterPro" id="IPR052925">
    <property type="entry name" value="Phage_Integrase-like_Recomb"/>
</dbReference>
<dbReference type="Gene3D" id="1.10.443.10">
    <property type="entry name" value="Intergrase catalytic core"/>
    <property type="match status" value="1"/>
</dbReference>
<dbReference type="AlphaFoldDB" id="A0A8T8SE21"/>
<proteinExistence type="predicted"/>
<evidence type="ECO:0000256" key="1">
    <source>
        <dbReference type="ARBA" id="ARBA00023125"/>
    </source>
</evidence>
<evidence type="ECO:0000313" key="3">
    <source>
        <dbReference type="EMBL" id="KAE8237998.1"/>
    </source>
</evidence>
<dbReference type="GO" id="GO:0003677">
    <property type="term" value="F:DNA binding"/>
    <property type="evidence" value="ECO:0007669"/>
    <property type="project" value="UniProtKB-KW"/>
</dbReference>
<evidence type="ECO:0000256" key="2">
    <source>
        <dbReference type="ARBA" id="ARBA00023172"/>
    </source>
</evidence>
<accession>A0A8T8SE21</accession>
<dbReference type="PANTHER" id="PTHR34605">
    <property type="entry name" value="PHAGE_INTEGRASE DOMAIN-CONTAINING PROTEIN"/>
    <property type="match status" value="1"/>
</dbReference>
<reference evidence="3" key="1">
    <citation type="submission" date="2016-04" db="EMBL/GenBank/DDBJ databases">
        <authorList>
            <person name="Nguyen H.D."/>
            <person name="Kesanakurti P."/>
            <person name="Cullis J."/>
            <person name="Levesque C.A."/>
            <person name="Hambleton S."/>
        </authorList>
    </citation>
    <scope>NUCLEOTIDE SEQUENCE</scope>
    <source>
        <strain evidence="3">DAOMC 238032</strain>
    </source>
</reference>
<keyword evidence="2" id="KW-0233">DNA recombination</keyword>
<gene>
    <name evidence="3" type="ORF">A4X03_0g8982</name>
</gene>
<dbReference type="SUPFAM" id="SSF56349">
    <property type="entry name" value="DNA breaking-rejoining enzymes"/>
    <property type="match status" value="1"/>
</dbReference>
<keyword evidence="1" id="KW-0238">DNA-binding</keyword>